<name>A0ABQ5ML25_9FLAO</name>
<keyword evidence="2" id="KW-0201">Cytochrome c-type biogenesis</keyword>
<keyword evidence="4" id="KW-0676">Redox-active center</keyword>
<dbReference type="PROSITE" id="PS51352">
    <property type="entry name" value="THIOREDOXIN_2"/>
    <property type="match status" value="1"/>
</dbReference>
<keyword evidence="3" id="KW-1015">Disulfide bond</keyword>
<evidence type="ECO:0000259" key="5">
    <source>
        <dbReference type="PROSITE" id="PS51352"/>
    </source>
</evidence>
<gene>
    <name evidence="6" type="ORF">Y10_24780</name>
</gene>
<dbReference type="SUPFAM" id="SSF52833">
    <property type="entry name" value="Thioredoxin-like"/>
    <property type="match status" value="1"/>
</dbReference>
<protein>
    <recommendedName>
        <fullName evidence="5">Thioredoxin domain-containing protein</fullName>
    </recommendedName>
</protein>
<proteinExistence type="predicted"/>
<dbReference type="InterPro" id="IPR050553">
    <property type="entry name" value="Thioredoxin_ResA/DsbE_sf"/>
</dbReference>
<dbReference type="PANTHER" id="PTHR42852:SF6">
    <property type="entry name" value="THIOL:DISULFIDE INTERCHANGE PROTEIN DSBE"/>
    <property type="match status" value="1"/>
</dbReference>
<dbReference type="Proteomes" id="UP001143543">
    <property type="component" value="Unassembled WGS sequence"/>
</dbReference>
<dbReference type="EMBL" id="BRVO01000003">
    <property type="protein sequence ID" value="GLB50110.1"/>
    <property type="molecule type" value="Genomic_DNA"/>
</dbReference>
<comment type="caution">
    <text evidence="6">The sequence shown here is derived from an EMBL/GenBank/DDBJ whole genome shotgun (WGS) entry which is preliminary data.</text>
</comment>
<dbReference type="Gene3D" id="3.40.30.10">
    <property type="entry name" value="Glutaredoxin"/>
    <property type="match status" value="1"/>
</dbReference>
<accession>A0ABQ5ML25</accession>
<dbReference type="InterPro" id="IPR013766">
    <property type="entry name" value="Thioredoxin_domain"/>
</dbReference>
<comment type="subcellular location">
    <subcellularLocation>
        <location evidence="1">Cell envelope</location>
    </subcellularLocation>
</comment>
<sequence length="432" mass="49259">MVLSGTVTNPNTENVLVSGHGLREKLPLTADGTFSDTLKIKEPGYYTLRIGKESSTFYLANGGDIDLTIDTKLFDETLKYTGEGAAENNYLAAKYLSNEELTANQKEFYSLDEKAFVAKVDSIEKAYKDKLDDADVSDEFEALETKNLKYDTYTYLNYYQRAYPHYTGNPEYTPSETITSYKSEIDYDNDADAKAYSNYAGLVISDFYAKTNALENEDSLKYKTIELLKAKKSPVLQQKIMDELAFEIRPGNMEIAPYYFDEFMELSTDEAFKENLIVQYELFKKLIAGAPSPTFKNYESIDRKEMSLADFKGKYVYIDVWATWCGPCKREIPYLKQVEEQFKDKNIEFVGISVDVKADKNTWRTFVEENELVGTQLFADKDWSSDFMVEYGVQYIPRFILIDTEGNIINAAAPNPSSGEELTDLLSSLENI</sequence>
<feature type="domain" description="Thioredoxin" evidence="5">
    <location>
        <begin position="286"/>
        <end position="431"/>
    </location>
</feature>
<evidence type="ECO:0000256" key="1">
    <source>
        <dbReference type="ARBA" id="ARBA00004196"/>
    </source>
</evidence>
<keyword evidence="7" id="KW-1185">Reference proteome</keyword>
<evidence type="ECO:0000256" key="3">
    <source>
        <dbReference type="ARBA" id="ARBA00023157"/>
    </source>
</evidence>
<evidence type="ECO:0000256" key="2">
    <source>
        <dbReference type="ARBA" id="ARBA00022748"/>
    </source>
</evidence>
<evidence type="ECO:0000313" key="6">
    <source>
        <dbReference type="EMBL" id="GLB50110.1"/>
    </source>
</evidence>
<evidence type="ECO:0000256" key="4">
    <source>
        <dbReference type="ARBA" id="ARBA00023284"/>
    </source>
</evidence>
<dbReference type="InterPro" id="IPR036249">
    <property type="entry name" value="Thioredoxin-like_sf"/>
</dbReference>
<dbReference type="CDD" id="cd02966">
    <property type="entry name" value="TlpA_like_family"/>
    <property type="match status" value="1"/>
</dbReference>
<dbReference type="PANTHER" id="PTHR42852">
    <property type="entry name" value="THIOL:DISULFIDE INTERCHANGE PROTEIN DSBE"/>
    <property type="match status" value="1"/>
</dbReference>
<dbReference type="InterPro" id="IPR013740">
    <property type="entry name" value="Redoxin"/>
</dbReference>
<reference evidence="6" key="1">
    <citation type="submission" date="2022-07" db="EMBL/GenBank/DDBJ databases">
        <title>Taxonomy of Novel Oxalotrophic and Methylotrophic Bacteria.</title>
        <authorList>
            <person name="Sahin N."/>
            <person name="Tani A."/>
        </authorList>
    </citation>
    <scope>NUCLEOTIDE SEQUENCE</scope>
    <source>
        <strain evidence="6">Y10</strain>
    </source>
</reference>
<dbReference type="Pfam" id="PF08534">
    <property type="entry name" value="Redoxin"/>
    <property type="match status" value="1"/>
</dbReference>
<evidence type="ECO:0000313" key="7">
    <source>
        <dbReference type="Proteomes" id="UP001143543"/>
    </source>
</evidence>
<organism evidence="6 7">
    <name type="scientific">Neptunitalea lumnitzerae</name>
    <dbReference type="NCBI Taxonomy" id="2965509"/>
    <lineage>
        <taxon>Bacteria</taxon>
        <taxon>Pseudomonadati</taxon>
        <taxon>Bacteroidota</taxon>
        <taxon>Flavobacteriia</taxon>
        <taxon>Flavobacteriales</taxon>
        <taxon>Flavobacteriaceae</taxon>
        <taxon>Neptunitalea</taxon>
    </lineage>
</organism>